<protein>
    <submittedName>
        <fullName evidence="1">Uncharacterized protein</fullName>
    </submittedName>
</protein>
<reference evidence="1" key="1">
    <citation type="submission" date="2011-04" db="EMBL/GenBank/DDBJ databases">
        <title>Evolution of plant cell wall degrading machinery underlies the functional diversity of forest fungi.</title>
        <authorList>
            <consortium name="US DOE Joint Genome Institute (JGI-PGF)"/>
            <person name="Eastwood D.C."/>
            <person name="Floudas D."/>
            <person name="Binder M."/>
            <person name="Majcherczyk A."/>
            <person name="Schneider P."/>
            <person name="Aerts A."/>
            <person name="Asiegbu F.O."/>
            <person name="Baker S.E."/>
            <person name="Barry K."/>
            <person name="Bendiksby M."/>
            <person name="Blumentritt M."/>
            <person name="Coutinho P.M."/>
            <person name="Cullen D."/>
            <person name="Cullen D."/>
            <person name="Gathman A."/>
            <person name="Goodell B."/>
            <person name="Henrissat B."/>
            <person name="Ihrmark K."/>
            <person name="Kauserud H."/>
            <person name="Kohler A."/>
            <person name="LaButti K."/>
            <person name="Lapidus A."/>
            <person name="Lavin J.L."/>
            <person name="Lee Y.-H."/>
            <person name="Lindquist E."/>
            <person name="Lilly W."/>
            <person name="Lucas S."/>
            <person name="Morin E."/>
            <person name="Murat C."/>
            <person name="Oguiza J.A."/>
            <person name="Park J."/>
            <person name="Pisabarro A.G."/>
            <person name="Riley R."/>
            <person name="Rosling A."/>
            <person name="Salamov A."/>
            <person name="Schmidt O."/>
            <person name="Schmutz J."/>
            <person name="Skrede I."/>
            <person name="Stenlid J."/>
            <person name="Wiebenga A."/>
            <person name="Xie X."/>
            <person name="Kues U."/>
            <person name="Hibbett D.S."/>
            <person name="Hoffmeister D."/>
            <person name="Hogberg N."/>
            <person name="Martin F."/>
            <person name="Grigoriev I.V."/>
            <person name="Watkinson S.C."/>
        </authorList>
    </citation>
    <scope>NUCLEOTIDE SEQUENCE</scope>
    <source>
        <strain evidence="1">S7.9</strain>
    </source>
</reference>
<proteinExistence type="predicted"/>
<dbReference type="Proteomes" id="UP000008064">
    <property type="component" value="Unassembled WGS sequence"/>
</dbReference>
<dbReference type="AlphaFoldDB" id="F8NT22"/>
<accession>F8NT22</accession>
<dbReference type="KEGG" id="sla:SERLADRAFT_437231"/>
<dbReference type="OrthoDB" id="506498at2759"/>
<sequence length="164" mass="18935">MAIHLVMFTPDVGPTPSSLWSPSLFDATFGSSSNTVLSLWSKPPKPDHRHRTQFGHSVFVALANLRKILDEHRRMVACELPEINEHALDCSNQDLCSADWWQAWWNGMGRFLLDGRYPMPYKEAAQRFQRNPFEQLIEDTAERLEKELIIEPLSSENEFMSTDE</sequence>
<evidence type="ECO:0000313" key="1">
    <source>
        <dbReference type="EMBL" id="EGO25495.1"/>
    </source>
</evidence>
<dbReference type="RefSeq" id="XP_007317617.1">
    <property type="nucleotide sequence ID" value="XM_007317555.1"/>
</dbReference>
<organism>
    <name type="scientific">Serpula lacrymans var. lacrymans (strain S7.9)</name>
    <name type="common">Dry rot fungus</name>
    <dbReference type="NCBI Taxonomy" id="578457"/>
    <lineage>
        <taxon>Eukaryota</taxon>
        <taxon>Fungi</taxon>
        <taxon>Dikarya</taxon>
        <taxon>Basidiomycota</taxon>
        <taxon>Agaricomycotina</taxon>
        <taxon>Agaricomycetes</taxon>
        <taxon>Agaricomycetidae</taxon>
        <taxon>Boletales</taxon>
        <taxon>Coniophorineae</taxon>
        <taxon>Serpulaceae</taxon>
        <taxon>Serpula</taxon>
    </lineage>
</organism>
<dbReference type="EMBL" id="GL945433">
    <property type="protein sequence ID" value="EGO25495.1"/>
    <property type="molecule type" value="Genomic_DNA"/>
</dbReference>
<gene>
    <name evidence="1" type="ORF">SERLADRAFT_437231</name>
</gene>
<dbReference type="GeneID" id="18814819"/>
<dbReference type="HOGENOM" id="CLU_1620073_0_0_1"/>
<name>F8NT22_SERL9</name>